<dbReference type="Proteomes" id="UP000249526">
    <property type="component" value="Unassembled WGS sequence"/>
</dbReference>
<accession>A0A8G1VK74</accession>
<feature type="compositionally biased region" description="Basic residues" evidence="1">
    <location>
        <begin position="60"/>
        <end position="69"/>
    </location>
</feature>
<name>A0A8G1VK74_9EURO</name>
<evidence type="ECO:0000313" key="3">
    <source>
        <dbReference type="Proteomes" id="UP000249526"/>
    </source>
</evidence>
<gene>
    <name evidence="2" type="ORF">BO85DRAFT_451903</name>
</gene>
<dbReference type="AlphaFoldDB" id="A0A8G1VK74"/>
<feature type="compositionally biased region" description="Basic and acidic residues" evidence="1">
    <location>
        <begin position="70"/>
        <end position="83"/>
    </location>
</feature>
<feature type="region of interest" description="Disordered" evidence="1">
    <location>
        <begin position="21"/>
        <end position="101"/>
    </location>
</feature>
<dbReference type="GeneID" id="37164100"/>
<organism evidence="2 3">
    <name type="scientific">Aspergillus piperis CBS 112811</name>
    <dbReference type="NCBI Taxonomy" id="1448313"/>
    <lineage>
        <taxon>Eukaryota</taxon>
        <taxon>Fungi</taxon>
        <taxon>Dikarya</taxon>
        <taxon>Ascomycota</taxon>
        <taxon>Pezizomycotina</taxon>
        <taxon>Eurotiomycetes</taxon>
        <taxon>Eurotiomycetidae</taxon>
        <taxon>Eurotiales</taxon>
        <taxon>Aspergillaceae</taxon>
        <taxon>Aspergillus</taxon>
        <taxon>Aspergillus subgen. Circumdati</taxon>
    </lineage>
</organism>
<feature type="compositionally biased region" description="Basic and acidic residues" evidence="1">
    <location>
        <begin position="21"/>
        <end position="34"/>
    </location>
</feature>
<dbReference type="RefSeq" id="XP_025512934.1">
    <property type="nucleotide sequence ID" value="XM_025660698.1"/>
</dbReference>
<sequence>MELFDVYCCVLFWGWVTSPREQRGKSLCDARSGEYPEEEDTDPEGNYQRIAPSQDEESKYRRKGMKRERLKAQEQVEELEHGGDGSGDTPSRGPLPSWNFAPRASKLNLESETSCVFIITTHRSPQLDHGTRSGVQTSDRLITLPRNLLQPPSQARPRSSRQATAIK</sequence>
<reference evidence="2 3" key="1">
    <citation type="submission" date="2018-02" db="EMBL/GenBank/DDBJ databases">
        <title>The genomes of Aspergillus section Nigri reveals drivers in fungal speciation.</title>
        <authorList>
            <consortium name="DOE Joint Genome Institute"/>
            <person name="Vesth T.C."/>
            <person name="Nybo J."/>
            <person name="Theobald S."/>
            <person name="Brandl J."/>
            <person name="Frisvad J.C."/>
            <person name="Nielsen K.F."/>
            <person name="Lyhne E.K."/>
            <person name="Kogle M.E."/>
            <person name="Kuo A."/>
            <person name="Riley R."/>
            <person name="Clum A."/>
            <person name="Nolan M."/>
            <person name="Lipzen A."/>
            <person name="Salamov A."/>
            <person name="Henrissat B."/>
            <person name="Wiebenga A."/>
            <person name="De vries R.P."/>
            <person name="Grigoriev I.V."/>
            <person name="Mortensen U.H."/>
            <person name="Andersen M.R."/>
            <person name="Baker S.E."/>
        </authorList>
    </citation>
    <scope>NUCLEOTIDE SEQUENCE [LARGE SCALE GENOMIC DNA]</scope>
    <source>
        <strain evidence="2 3">CBS 112811</strain>
    </source>
</reference>
<evidence type="ECO:0000256" key="1">
    <source>
        <dbReference type="SAM" id="MobiDB-lite"/>
    </source>
</evidence>
<feature type="compositionally biased region" description="Polar residues" evidence="1">
    <location>
        <begin position="150"/>
        <end position="167"/>
    </location>
</feature>
<keyword evidence="3" id="KW-1185">Reference proteome</keyword>
<dbReference type="EMBL" id="KZ825070">
    <property type="protein sequence ID" value="RAH55012.1"/>
    <property type="molecule type" value="Genomic_DNA"/>
</dbReference>
<evidence type="ECO:0000313" key="2">
    <source>
        <dbReference type="EMBL" id="RAH55012.1"/>
    </source>
</evidence>
<feature type="region of interest" description="Disordered" evidence="1">
    <location>
        <begin position="125"/>
        <end position="167"/>
    </location>
</feature>
<proteinExistence type="predicted"/>
<protein>
    <submittedName>
        <fullName evidence="2">Uncharacterized protein</fullName>
    </submittedName>
</protein>